<organism evidence="2 3">
    <name type="scientific">Actinomadura darangshiensis</name>
    <dbReference type="NCBI Taxonomy" id="705336"/>
    <lineage>
        <taxon>Bacteria</taxon>
        <taxon>Bacillati</taxon>
        <taxon>Actinomycetota</taxon>
        <taxon>Actinomycetes</taxon>
        <taxon>Streptosporangiales</taxon>
        <taxon>Thermomonosporaceae</taxon>
        <taxon>Actinomadura</taxon>
    </lineage>
</organism>
<evidence type="ECO:0000256" key="1">
    <source>
        <dbReference type="SAM" id="Phobius"/>
    </source>
</evidence>
<feature type="transmembrane region" description="Helical" evidence="1">
    <location>
        <begin position="71"/>
        <end position="92"/>
    </location>
</feature>
<proteinExistence type="predicted"/>
<sequence length="192" mass="20104">MTATMALPGFGRLLLAEWTKIRSVRSTVWSLILLVLLNVGFTALLMSFTVAQWDKTAPADRAQWTEDPASSILGSGMFLSQLAICVLGAMVITSEHSTGMIRASLPAVPRRTPMPAAKALVFGLVALVLGVVVSAVSFFLGAAILHAKVTVAVGDPGVAITGVIGFVFVLSPLAQLLPGRPGGLVLLKRRDA</sequence>
<keyword evidence="1" id="KW-0812">Transmembrane</keyword>
<keyword evidence="1" id="KW-1133">Transmembrane helix</keyword>
<feature type="transmembrane region" description="Helical" evidence="1">
    <location>
        <begin position="119"/>
        <end position="145"/>
    </location>
</feature>
<keyword evidence="3" id="KW-1185">Reference proteome</keyword>
<evidence type="ECO:0008006" key="4">
    <source>
        <dbReference type="Google" id="ProtNLM"/>
    </source>
</evidence>
<feature type="transmembrane region" description="Helical" evidence="1">
    <location>
        <begin position="28"/>
        <end position="51"/>
    </location>
</feature>
<dbReference type="Pfam" id="PF12730">
    <property type="entry name" value="ABC2_membrane_4"/>
    <property type="match status" value="1"/>
</dbReference>
<dbReference type="OrthoDB" id="3297477at2"/>
<reference evidence="2 3" key="1">
    <citation type="submission" date="2019-03" db="EMBL/GenBank/DDBJ databases">
        <title>Draft genome sequences of novel Actinobacteria.</title>
        <authorList>
            <person name="Sahin N."/>
            <person name="Ay H."/>
            <person name="Saygin H."/>
        </authorList>
    </citation>
    <scope>NUCLEOTIDE SEQUENCE [LARGE SCALE GENOMIC DNA]</scope>
    <source>
        <strain evidence="2 3">DSM 45941</strain>
    </source>
</reference>
<keyword evidence="1" id="KW-0472">Membrane</keyword>
<evidence type="ECO:0000313" key="2">
    <source>
        <dbReference type="EMBL" id="TDD80667.1"/>
    </source>
</evidence>
<gene>
    <name evidence="2" type="ORF">E1293_20150</name>
</gene>
<protein>
    <recommendedName>
        <fullName evidence="4">ABC transporter permease</fullName>
    </recommendedName>
</protein>
<evidence type="ECO:0000313" key="3">
    <source>
        <dbReference type="Proteomes" id="UP000295578"/>
    </source>
</evidence>
<dbReference type="EMBL" id="SMKY01000088">
    <property type="protein sequence ID" value="TDD80667.1"/>
    <property type="molecule type" value="Genomic_DNA"/>
</dbReference>
<feature type="transmembrane region" description="Helical" evidence="1">
    <location>
        <begin position="157"/>
        <end position="179"/>
    </location>
</feature>
<dbReference type="RefSeq" id="WP_132198985.1">
    <property type="nucleotide sequence ID" value="NZ_SMKY01000088.1"/>
</dbReference>
<comment type="caution">
    <text evidence="2">The sequence shown here is derived from an EMBL/GenBank/DDBJ whole genome shotgun (WGS) entry which is preliminary data.</text>
</comment>
<dbReference type="Proteomes" id="UP000295578">
    <property type="component" value="Unassembled WGS sequence"/>
</dbReference>
<dbReference type="AlphaFoldDB" id="A0A4V2YVA8"/>
<name>A0A4V2YVA8_9ACTN</name>
<accession>A0A4V2YVA8</accession>